<sequence>MKLLNQNTLFLGVMSLLLSAPVLAYDKNDEQVIQQDIAKMHDAMKKQNGQVFVDMMPEPILKQMAKSLGMNLADTKALLAGMASGMSGTDIQFRANLAKIKVYQSKTKRDYVFIPTTTTMDGVAVEGKMFGVKDNGKWSYITWQDRYKKWVKIAYPDIQKLP</sequence>
<dbReference type="EMBL" id="UFSO01000002">
    <property type="protein sequence ID" value="SSY70547.1"/>
    <property type="molecule type" value="Genomic_DNA"/>
</dbReference>
<accession>A0A376BL97</accession>
<gene>
    <name evidence="2" type="ORF">NCTC10283_00644</name>
</gene>
<dbReference type="Proteomes" id="UP000254209">
    <property type="component" value="Unassembled WGS sequence"/>
</dbReference>
<reference evidence="2 3" key="1">
    <citation type="submission" date="2018-06" db="EMBL/GenBank/DDBJ databases">
        <authorList>
            <consortium name="Pathogen Informatics"/>
            <person name="Doyle S."/>
        </authorList>
    </citation>
    <scope>NUCLEOTIDE SEQUENCE [LARGE SCALE GENOMIC DNA]</scope>
    <source>
        <strain evidence="2 3">NCTC10283</strain>
    </source>
</reference>
<organism evidence="2 3">
    <name type="scientific">Alysiella crassa</name>
    <dbReference type="NCBI Taxonomy" id="153491"/>
    <lineage>
        <taxon>Bacteria</taxon>
        <taxon>Pseudomonadati</taxon>
        <taxon>Pseudomonadota</taxon>
        <taxon>Betaproteobacteria</taxon>
        <taxon>Neisseriales</taxon>
        <taxon>Neisseriaceae</taxon>
        <taxon>Alysiella</taxon>
    </lineage>
</organism>
<evidence type="ECO:0008006" key="4">
    <source>
        <dbReference type="Google" id="ProtNLM"/>
    </source>
</evidence>
<dbReference type="RefSeq" id="WP_034294580.1">
    <property type="nucleotide sequence ID" value="NZ_CP091519.2"/>
</dbReference>
<dbReference type="OrthoDB" id="8611561at2"/>
<protein>
    <recommendedName>
        <fullName evidence="4">DUF4440 domain-containing protein</fullName>
    </recommendedName>
</protein>
<keyword evidence="3" id="KW-1185">Reference proteome</keyword>
<evidence type="ECO:0000313" key="3">
    <source>
        <dbReference type="Proteomes" id="UP000254209"/>
    </source>
</evidence>
<feature type="chain" id="PRO_5016954665" description="DUF4440 domain-containing protein" evidence="1">
    <location>
        <begin position="25"/>
        <end position="162"/>
    </location>
</feature>
<name>A0A376BL97_9NEIS</name>
<keyword evidence="1" id="KW-0732">Signal</keyword>
<evidence type="ECO:0000313" key="2">
    <source>
        <dbReference type="EMBL" id="SSY70547.1"/>
    </source>
</evidence>
<proteinExistence type="predicted"/>
<dbReference type="AlphaFoldDB" id="A0A376BL97"/>
<feature type="signal peptide" evidence="1">
    <location>
        <begin position="1"/>
        <end position="24"/>
    </location>
</feature>
<evidence type="ECO:0000256" key="1">
    <source>
        <dbReference type="SAM" id="SignalP"/>
    </source>
</evidence>
<dbReference type="STRING" id="1120980.GCA_000745955_02062"/>